<dbReference type="AlphaFoldDB" id="A0ABD2IJJ8"/>
<dbReference type="Gene3D" id="2.40.70.10">
    <property type="entry name" value="Acid Proteases"/>
    <property type="match status" value="1"/>
</dbReference>
<dbReference type="SUPFAM" id="SSF50630">
    <property type="entry name" value="Acid proteases"/>
    <property type="match status" value="1"/>
</dbReference>
<dbReference type="Proteomes" id="UP001620626">
    <property type="component" value="Unassembled WGS sequence"/>
</dbReference>
<protein>
    <recommendedName>
        <fullName evidence="5">Peptidase A2 domain-containing protein</fullName>
    </recommendedName>
</protein>
<evidence type="ECO:0008006" key="5">
    <source>
        <dbReference type="Google" id="ProtNLM"/>
    </source>
</evidence>
<sequence length="367" mass="41123">MPVQFFRNKVIANLSELYAPDNFAETIEVAKIAQEIVRLTRPNAWEFASEKSDHMATNIVSNGLFSFLREGLISANQMWVFICCCYVTITIIVQLILPAPLAQAMQYLGIGGIILNKIRKIGNVQNWRTKAKPRKIKAADKSQAVIQIEEIAMTQAAPKSILKKEPIKEKGESVPVPLIKRWPSPKSMPQTSQQTEREETEGRIARGNKNVTIAVAGTGKCDEKFRIIGKANDWGISLLLDTGAHVTLCGKNFALKLDLRKLEASDIVAVIRISDKLIPILGKAEINLQIAGCALRTTVYVVETKIGGEGSYDMIIGRRPLGNCLCFWTSKPVDLYGKLTEKYLRVKWQKNVKRQKPQSKIRTWNYV</sequence>
<gene>
    <name evidence="3" type="ORF">niasHT_033968</name>
</gene>
<keyword evidence="4" id="KW-1185">Reference proteome</keyword>
<proteinExistence type="predicted"/>
<evidence type="ECO:0000256" key="1">
    <source>
        <dbReference type="SAM" id="MobiDB-lite"/>
    </source>
</evidence>
<comment type="caution">
    <text evidence="3">The sequence shown here is derived from an EMBL/GenBank/DDBJ whole genome shotgun (WGS) entry which is preliminary data.</text>
</comment>
<evidence type="ECO:0000313" key="4">
    <source>
        <dbReference type="Proteomes" id="UP001620626"/>
    </source>
</evidence>
<dbReference type="CDD" id="cd00303">
    <property type="entry name" value="retropepsin_like"/>
    <property type="match status" value="1"/>
</dbReference>
<dbReference type="EMBL" id="JBICBT010001228">
    <property type="protein sequence ID" value="KAL3077430.1"/>
    <property type="molecule type" value="Genomic_DNA"/>
</dbReference>
<organism evidence="3 4">
    <name type="scientific">Heterodera trifolii</name>
    <dbReference type="NCBI Taxonomy" id="157864"/>
    <lineage>
        <taxon>Eukaryota</taxon>
        <taxon>Metazoa</taxon>
        <taxon>Ecdysozoa</taxon>
        <taxon>Nematoda</taxon>
        <taxon>Chromadorea</taxon>
        <taxon>Rhabditida</taxon>
        <taxon>Tylenchina</taxon>
        <taxon>Tylenchomorpha</taxon>
        <taxon>Tylenchoidea</taxon>
        <taxon>Heteroderidae</taxon>
        <taxon>Heteroderinae</taxon>
        <taxon>Heterodera</taxon>
    </lineage>
</organism>
<keyword evidence="2" id="KW-0472">Membrane</keyword>
<feature type="region of interest" description="Disordered" evidence="1">
    <location>
        <begin position="178"/>
        <end position="202"/>
    </location>
</feature>
<name>A0ABD2IJJ8_9BILA</name>
<keyword evidence="2" id="KW-0812">Transmembrane</keyword>
<accession>A0ABD2IJJ8</accession>
<feature type="transmembrane region" description="Helical" evidence="2">
    <location>
        <begin position="78"/>
        <end position="97"/>
    </location>
</feature>
<evidence type="ECO:0000256" key="2">
    <source>
        <dbReference type="SAM" id="Phobius"/>
    </source>
</evidence>
<keyword evidence="2" id="KW-1133">Transmembrane helix</keyword>
<reference evidence="3 4" key="1">
    <citation type="submission" date="2024-10" db="EMBL/GenBank/DDBJ databases">
        <authorList>
            <person name="Kim D."/>
        </authorList>
    </citation>
    <scope>NUCLEOTIDE SEQUENCE [LARGE SCALE GENOMIC DNA]</scope>
    <source>
        <strain evidence="3">BH-2024</strain>
    </source>
</reference>
<dbReference type="InterPro" id="IPR021109">
    <property type="entry name" value="Peptidase_aspartic_dom_sf"/>
</dbReference>
<evidence type="ECO:0000313" key="3">
    <source>
        <dbReference type="EMBL" id="KAL3077430.1"/>
    </source>
</evidence>